<sequence>MSRSSGTFVAPVQFRDVLANCAPQFASYDQQDSQEFLAYMLDTLHEDLKRPPPLGVPLPPSDNDDLEALDAATGAHIAWDRYLVKNSSFLVELFQGQVRSQLRCLTCGKASVTYAPFMTMPLPLPSGSPRDVFSLEQCLHEYFAYVGPFRNKVGNLVQFPVRSMNLNAYVGLPSTPTHTAIVNHGNAWHYFDDSRVSKCDDERDIVTPAAYNLFYVRRQGLTGASASNTGGASKL</sequence>
<dbReference type="SUPFAM" id="SSF54001">
    <property type="entry name" value="Cysteine proteinases"/>
    <property type="match status" value="1"/>
</dbReference>
<keyword evidence="10" id="KW-1185">Reference proteome</keyword>
<evidence type="ECO:0000256" key="1">
    <source>
        <dbReference type="ARBA" id="ARBA00000707"/>
    </source>
</evidence>
<dbReference type="InterPro" id="IPR001394">
    <property type="entry name" value="Peptidase_C19_UCH"/>
</dbReference>
<keyword evidence="7" id="KW-0788">Thiol protease</keyword>
<dbReference type="EC" id="3.4.19.12" evidence="3"/>
<accession>A0A0L0T3C4</accession>
<dbReference type="eggNOG" id="KOG1870">
    <property type="taxonomic scope" value="Eukaryota"/>
</dbReference>
<dbReference type="Gene3D" id="3.90.70.10">
    <property type="entry name" value="Cysteine proteinases"/>
    <property type="match status" value="2"/>
</dbReference>
<dbReference type="OrthoDB" id="292964at2759"/>
<name>A0A0L0T3C4_ALLM3</name>
<dbReference type="PANTHER" id="PTHR21646:SF95">
    <property type="entry name" value="UBIQUITIN CARBOXYL-TERMINAL HYDROLASE 4-RELATED"/>
    <property type="match status" value="1"/>
</dbReference>
<reference evidence="10" key="2">
    <citation type="submission" date="2009-11" db="EMBL/GenBank/DDBJ databases">
        <title>The Genome Sequence of Allomyces macrogynus strain ATCC 38327.</title>
        <authorList>
            <consortium name="The Broad Institute Genome Sequencing Platform"/>
            <person name="Russ C."/>
            <person name="Cuomo C."/>
            <person name="Shea T."/>
            <person name="Young S.K."/>
            <person name="Zeng Q."/>
            <person name="Koehrsen M."/>
            <person name="Haas B."/>
            <person name="Borodovsky M."/>
            <person name="Guigo R."/>
            <person name="Alvarado L."/>
            <person name="Berlin A."/>
            <person name="Borenstein D."/>
            <person name="Chen Z."/>
            <person name="Engels R."/>
            <person name="Freedman E."/>
            <person name="Gellesch M."/>
            <person name="Goldberg J."/>
            <person name="Griggs A."/>
            <person name="Gujja S."/>
            <person name="Heiman D."/>
            <person name="Hepburn T."/>
            <person name="Howarth C."/>
            <person name="Jen D."/>
            <person name="Larson L."/>
            <person name="Lewis B."/>
            <person name="Mehta T."/>
            <person name="Park D."/>
            <person name="Pearson M."/>
            <person name="Roberts A."/>
            <person name="Saif S."/>
            <person name="Shenoy N."/>
            <person name="Sisk P."/>
            <person name="Stolte C."/>
            <person name="Sykes S."/>
            <person name="Walk T."/>
            <person name="White J."/>
            <person name="Yandava C."/>
            <person name="Burger G."/>
            <person name="Gray M.W."/>
            <person name="Holland P.W.H."/>
            <person name="King N."/>
            <person name="Lang F.B.F."/>
            <person name="Roger A.J."/>
            <person name="Ruiz-Trillo I."/>
            <person name="Lander E."/>
            <person name="Nusbaum C."/>
        </authorList>
    </citation>
    <scope>NUCLEOTIDE SEQUENCE [LARGE SCALE GENOMIC DNA]</scope>
    <source>
        <strain evidence="10">ATCC 38327</strain>
    </source>
</reference>
<reference evidence="9 10" key="1">
    <citation type="submission" date="2009-11" db="EMBL/GenBank/DDBJ databases">
        <title>Annotation of Allomyces macrogynus ATCC 38327.</title>
        <authorList>
            <consortium name="The Broad Institute Genome Sequencing Platform"/>
            <person name="Russ C."/>
            <person name="Cuomo C."/>
            <person name="Burger G."/>
            <person name="Gray M.W."/>
            <person name="Holland P.W.H."/>
            <person name="King N."/>
            <person name="Lang F.B.F."/>
            <person name="Roger A.J."/>
            <person name="Ruiz-Trillo I."/>
            <person name="Young S.K."/>
            <person name="Zeng Q."/>
            <person name="Gargeya S."/>
            <person name="Fitzgerald M."/>
            <person name="Haas B."/>
            <person name="Abouelleil A."/>
            <person name="Alvarado L."/>
            <person name="Arachchi H.M."/>
            <person name="Berlin A."/>
            <person name="Chapman S.B."/>
            <person name="Gearin G."/>
            <person name="Goldberg J."/>
            <person name="Griggs A."/>
            <person name="Gujja S."/>
            <person name="Hansen M."/>
            <person name="Heiman D."/>
            <person name="Howarth C."/>
            <person name="Larimer J."/>
            <person name="Lui A."/>
            <person name="MacDonald P.J.P."/>
            <person name="McCowen C."/>
            <person name="Montmayeur A."/>
            <person name="Murphy C."/>
            <person name="Neiman D."/>
            <person name="Pearson M."/>
            <person name="Priest M."/>
            <person name="Roberts A."/>
            <person name="Saif S."/>
            <person name="Shea T."/>
            <person name="Sisk P."/>
            <person name="Stolte C."/>
            <person name="Sykes S."/>
            <person name="Wortman J."/>
            <person name="Nusbaum C."/>
            <person name="Birren B."/>
        </authorList>
    </citation>
    <scope>NUCLEOTIDE SEQUENCE [LARGE SCALE GENOMIC DNA]</scope>
    <source>
        <strain evidence="9 10">ATCC 38327</strain>
    </source>
</reference>
<evidence type="ECO:0000256" key="3">
    <source>
        <dbReference type="ARBA" id="ARBA00012759"/>
    </source>
</evidence>
<dbReference type="GO" id="GO:0006508">
    <property type="term" value="P:proteolysis"/>
    <property type="evidence" value="ECO:0007669"/>
    <property type="project" value="UniProtKB-KW"/>
</dbReference>
<dbReference type="InterPro" id="IPR050185">
    <property type="entry name" value="Ub_carboxyl-term_hydrolase"/>
</dbReference>
<proteinExistence type="inferred from homology"/>
<keyword evidence="6" id="KW-0378">Hydrolase</keyword>
<keyword evidence="4" id="KW-0645">Protease</keyword>
<dbReference type="Proteomes" id="UP000054350">
    <property type="component" value="Unassembled WGS sequence"/>
</dbReference>
<dbReference type="Pfam" id="PF00443">
    <property type="entry name" value="UCH"/>
    <property type="match status" value="1"/>
</dbReference>
<comment type="similarity">
    <text evidence="2">Belongs to the peptidase C19 family.</text>
</comment>
<comment type="catalytic activity">
    <reaction evidence="1">
        <text>Thiol-dependent hydrolysis of ester, thioester, amide, peptide and isopeptide bonds formed by the C-terminal Gly of ubiquitin (a 76-residue protein attached to proteins as an intracellular targeting signal).</text>
        <dbReference type="EC" id="3.4.19.12"/>
    </reaction>
</comment>
<protein>
    <recommendedName>
        <fullName evidence="3">ubiquitinyl hydrolase 1</fullName>
        <ecNumber evidence="3">3.4.19.12</ecNumber>
    </recommendedName>
</protein>
<feature type="domain" description="USP" evidence="8">
    <location>
        <begin position="1"/>
        <end position="218"/>
    </location>
</feature>
<evidence type="ECO:0000256" key="5">
    <source>
        <dbReference type="ARBA" id="ARBA00022786"/>
    </source>
</evidence>
<organism evidence="9 10">
    <name type="scientific">Allomyces macrogynus (strain ATCC 38327)</name>
    <name type="common">Allomyces javanicus var. macrogynus</name>
    <dbReference type="NCBI Taxonomy" id="578462"/>
    <lineage>
        <taxon>Eukaryota</taxon>
        <taxon>Fungi</taxon>
        <taxon>Fungi incertae sedis</taxon>
        <taxon>Blastocladiomycota</taxon>
        <taxon>Blastocladiomycetes</taxon>
        <taxon>Blastocladiales</taxon>
        <taxon>Blastocladiaceae</taxon>
        <taxon>Allomyces</taxon>
    </lineage>
</organism>
<evidence type="ECO:0000313" key="9">
    <source>
        <dbReference type="EMBL" id="KNE69180.1"/>
    </source>
</evidence>
<dbReference type="PANTHER" id="PTHR21646">
    <property type="entry name" value="UBIQUITIN CARBOXYL-TERMINAL HYDROLASE"/>
    <property type="match status" value="1"/>
</dbReference>
<evidence type="ECO:0000259" key="8">
    <source>
        <dbReference type="PROSITE" id="PS50235"/>
    </source>
</evidence>
<evidence type="ECO:0000256" key="4">
    <source>
        <dbReference type="ARBA" id="ARBA00022670"/>
    </source>
</evidence>
<evidence type="ECO:0000256" key="2">
    <source>
        <dbReference type="ARBA" id="ARBA00009085"/>
    </source>
</evidence>
<dbReference type="STRING" id="578462.A0A0L0T3C4"/>
<dbReference type="GO" id="GO:0004843">
    <property type="term" value="F:cysteine-type deubiquitinase activity"/>
    <property type="evidence" value="ECO:0007669"/>
    <property type="project" value="UniProtKB-EC"/>
</dbReference>
<evidence type="ECO:0000313" key="10">
    <source>
        <dbReference type="Proteomes" id="UP000054350"/>
    </source>
</evidence>
<dbReference type="AlphaFoldDB" id="A0A0L0T3C4"/>
<gene>
    <name evidence="9" type="ORF">AMAG_13575</name>
</gene>
<dbReference type="EMBL" id="GG745360">
    <property type="protein sequence ID" value="KNE69180.1"/>
    <property type="molecule type" value="Genomic_DNA"/>
</dbReference>
<evidence type="ECO:0000256" key="6">
    <source>
        <dbReference type="ARBA" id="ARBA00022801"/>
    </source>
</evidence>
<dbReference type="PROSITE" id="PS50235">
    <property type="entry name" value="USP_3"/>
    <property type="match status" value="1"/>
</dbReference>
<keyword evidence="5" id="KW-0833">Ubl conjugation pathway</keyword>
<dbReference type="VEuPathDB" id="FungiDB:AMAG_13575"/>
<dbReference type="InterPro" id="IPR038765">
    <property type="entry name" value="Papain-like_cys_pep_sf"/>
</dbReference>
<dbReference type="InterPro" id="IPR028889">
    <property type="entry name" value="USP"/>
</dbReference>
<evidence type="ECO:0000256" key="7">
    <source>
        <dbReference type="ARBA" id="ARBA00022807"/>
    </source>
</evidence>
<dbReference type="GO" id="GO:0016579">
    <property type="term" value="P:protein deubiquitination"/>
    <property type="evidence" value="ECO:0007669"/>
    <property type="project" value="InterPro"/>
</dbReference>